<organism evidence="1 2">
    <name type="scientific">Rhizosaccharibacter radicis</name>
    <dbReference type="NCBI Taxonomy" id="2782605"/>
    <lineage>
        <taxon>Bacteria</taxon>
        <taxon>Pseudomonadati</taxon>
        <taxon>Pseudomonadota</taxon>
        <taxon>Alphaproteobacteria</taxon>
        <taxon>Acetobacterales</taxon>
        <taxon>Acetobacteraceae</taxon>
        <taxon>Rhizosaccharibacter</taxon>
    </lineage>
</organism>
<sequence length="108" mass="11492">MPRPDPRTGLLLGEGVAEPAPEGWALVARLPRPGLHGFGCRCCGRDPVALFLNGLFQRQVRAGRPMPSRLLVVASPATVAAVMDAARHDPFVRARFPEGTIAAVDEVA</sequence>
<gene>
    <name evidence="1" type="ORF">NFI88_02180</name>
</gene>
<evidence type="ECO:0000313" key="1">
    <source>
        <dbReference type="EMBL" id="MCQ8239649.1"/>
    </source>
</evidence>
<reference evidence="1 2" key="1">
    <citation type="submission" date="2022-06" db="EMBL/GenBank/DDBJ databases">
        <title>Rhizosaccharibacter gen. nov. sp. nov. KSS12, endophytic bacteria isolated from sugarcane.</title>
        <authorList>
            <person name="Pitiwittayakul N."/>
        </authorList>
    </citation>
    <scope>NUCLEOTIDE SEQUENCE [LARGE SCALE GENOMIC DNA]</scope>
    <source>
        <strain evidence="1 2">KSS12</strain>
    </source>
</reference>
<dbReference type="EMBL" id="JAMZEJ010000001">
    <property type="protein sequence ID" value="MCQ8239649.1"/>
    <property type="molecule type" value="Genomic_DNA"/>
</dbReference>
<evidence type="ECO:0000313" key="2">
    <source>
        <dbReference type="Proteomes" id="UP001524547"/>
    </source>
</evidence>
<protein>
    <submittedName>
        <fullName evidence="1">Uncharacterized protein</fullName>
    </submittedName>
</protein>
<dbReference type="RefSeq" id="WP_422918382.1">
    <property type="nucleotide sequence ID" value="NZ_JAMZEJ010000001.1"/>
</dbReference>
<dbReference type="Proteomes" id="UP001524547">
    <property type="component" value="Unassembled WGS sequence"/>
</dbReference>
<keyword evidence="2" id="KW-1185">Reference proteome</keyword>
<accession>A0ABT1VTH7</accession>
<proteinExistence type="predicted"/>
<name>A0ABT1VTH7_9PROT</name>
<comment type="caution">
    <text evidence="1">The sequence shown here is derived from an EMBL/GenBank/DDBJ whole genome shotgun (WGS) entry which is preliminary data.</text>
</comment>